<feature type="domain" description="F-box" evidence="2">
    <location>
        <begin position="333"/>
        <end position="371"/>
    </location>
</feature>
<evidence type="ECO:0000259" key="2">
    <source>
        <dbReference type="Pfam" id="PF00646"/>
    </source>
</evidence>
<evidence type="ECO:0000313" key="3">
    <source>
        <dbReference type="EMBL" id="CBX99521.1"/>
    </source>
</evidence>
<dbReference type="CDD" id="cd09917">
    <property type="entry name" value="F-box_SF"/>
    <property type="match status" value="1"/>
</dbReference>
<evidence type="ECO:0000313" key="4">
    <source>
        <dbReference type="Proteomes" id="UP000002668"/>
    </source>
</evidence>
<accession>E5A7C6</accession>
<feature type="compositionally biased region" description="Basic and acidic residues" evidence="1">
    <location>
        <begin position="221"/>
        <end position="235"/>
    </location>
</feature>
<dbReference type="OMA" id="ADETPRM"/>
<feature type="compositionally biased region" description="Basic and acidic residues" evidence="1">
    <location>
        <begin position="296"/>
        <end position="309"/>
    </location>
</feature>
<dbReference type="EMBL" id="FP929136">
    <property type="protein sequence ID" value="CBX99521.1"/>
    <property type="molecule type" value="Genomic_DNA"/>
</dbReference>
<dbReference type="InterPro" id="IPR001810">
    <property type="entry name" value="F-box_dom"/>
</dbReference>
<dbReference type="Proteomes" id="UP000002668">
    <property type="component" value="Genome"/>
</dbReference>
<feature type="compositionally biased region" description="Low complexity" evidence="1">
    <location>
        <begin position="91"/>
        <end position="109"/>
    </location>
</feature>
<organism evidence="3 4">
    <name type="scientific">Leptosphaeria maculans (strain JN3 / isolate v23.1.3 / race Av1-4-5-6-7-8)</name>
    <name type="common">Blackleg fungus</name>
    <name type="synonym">Phoma lingam</name>
    <dbReference type="NCBI Taxonomy" id="985895"/>
    <lineage>
        <taxon>Eukaryota</taxon>
        <taxon>Fungi</taxon>
        <taxon>Dikarya</taxon>
        <taxon>Ascomycota</taxon>
        <taxon>Pezizomycotina</taxon>
        <taxon>Dothideomycetes</taxon>
        <taxon>Pleosporomycetidae</taxon>
        <taxon>Pleosporales</taxon>
        <taxon>Pleosporineae</taxon>
        <taxon>Leptosphaeriaceae</taxon>
        <taxon>Plenodomus</taxon>
        <taxon>Plenodomus lingam/Leptosphaeria maculans species complex</taxon>
    </lineage>
</organism>
<feature type="region of interest" description="Disordered" evidence="1">
    <location>
        <begin position="55"/>
        <end position="239"/>
    </location>
</feature>
<feature type="region of interest" description="Disordered" evidence="1">
    <location>
        <begin position="286"/>
        <end position="326"/>
    </location>
</feature>
<dbReference type="VEuPathDB" id="FungiDB:LEMA_P087600.1"/>
<sequence length="1241" mass="136802">MDPSSPPRPTRWAERLLRTHDRSQTAVDDDDNLMADMAEQLPVVVSAPARPFSLRHNRRLRSVHTRDRPSSDQRGLLEYFTSQSDQRPTHLSASASPSPSPSLRSSARSFLGGRAQPPVQRDFTAVSSSSSRGPQQGPPQITSQLHSPPFSPFVDSWDQSEQSLESRISVPSGSFSASRTRVSASGDSEFHSIFYPSSSTNRSVDDMNANFGSHHPNNRTTPRDQRRCSRERNDDNAGDQFAKALSTKGAIAVMSYNSIAPNTDANDIWPDCRSATKLPAHYYMLNRNNPSPSDSCGKRNSKDAERESEAAASTPPNDNDRASAKLEGRPKWNLPVELVEIIASHLNRDDIQALRLVSQELNRYVSQVIFKTVVVPFNTEIYGMLEPEPKPDLKGKKRARVDKPGYSWKNANGDEVYNGHGLDVFRGFGKHIRKYGMSFEVDEQTLATPPAKTMTESKTTFWGRYDWPFEEYRRFDAVAGLETAADETPRMKIAFSELCNVRELALSVDGGLGWLNGPDRSIRARILSRPHPVFGNSKAVPDRRVQAQHELWDALKACHEQANSDIRLATLYRLDSPRAWSELKELTMLADHQPALPYMDTRLIHEALPHDTAEGNISTSCDEAGDLDHLVLPPSTNSTGILFTSNFTPTDGGQAMSPVVPANLTKAQKEWLLESEWAQRAFMSSYMLSIIDNPTTFCAVNTLTISRLSDRYLSALDRPDFWAALPCLANVVLMVLPSWRTVHKDEAGFVETPSVNPTLGVDRFHHMLRTQVATCPMIKNLTIGWVTGGEHEEGLHGRNKLLLPSPLMQLGADRESDAAFTSELLVATNAQRLGPATLHLPAVEKLTLKNCWVTPPALLHFIKVHDFYSLKHLTLESVSLTAMLRPLANAGQAPPAPVIANANLGPLPVPAMWNMMHNHGNGGGQATPQVPAHIPANQQQFFQIYVQTLQLQLQQLQANAGGHQQQTQITALQTQLQQQVQQQQQQQNPPTLTHSAQHAPHGPFGQLQAPHPPQAFPMLTVNSNIAMMNLAMQVQAMQQQVNVVQGPPPPITNAHQHTTPRSALGAKARMGSWMDIIDQISPGPNLSDFGSEHSQADPQRTTSLQNIEFISCGYARLPHAALEQNEIGNDNVLAAATANTPIFQKRHVALDPAMLSSKWAHLGEIVQMVNQDELAALEAGWNLRTGWEDTEAAKAAEFDGLLPGGTGRFTGIIRRSDRAADQASATVEGLFPFLAALALPD</sequence>
<name>E5A7C6_LEPMJ</name>
<dbReference type="InParanoid" id="E5A7C6"/>
<dbReference type="AlphaFoldDB" id="E5A7C6"/>
<proteinExistence type="predicted"/>
<feature type="compositionally biased region" description="Polar residues" evidence="1">
    <location>
        <begin position="157"/>
        <end position="186"/>
    </location>
</feature>
<reference evidence="4" key="1">
    <citation type="journal article" date="2011" name="Nat. Commun.">
        <title>Effector diversification within compartments of the Leptosphaeria maculans genome affected by Repeat-Induced Point mutations.</title>
        <authorList>
            <person name="Rouxel T."/>
            <person name="Grandaubert J."/>
            <person name="Hane J.K."/>
            <person name="Hoede C."/>
            <person name="van de Wouw A.P."/>
            <person name="Couloux A."/>
            <person name="Dominguez V."/>
            <person name="Anthouard V."/>
            <person name="Bally P."/>
            <person name="Bourras S."/>
            <person name="Cozijnsen A.J."/>
            <person name="Ciuffetti L.M."/>
            <person name="Degrave A."/>
            <person name="Dilmaghani A."/>
            <person name="Duret L."/>
            <person name="Fudal I."/>
            <person name="Goodwin S.B."/>
            <person name="Gout L."/>
            <person name="Glaser N."/>
            <person name="Linglin J."/>
            <person name="Kema G.H.J."/>
            <person name="Lapalu N."/>
            <person name="Lawrence C.B."/>
            <person name="May K."/>
            <person name="Meyer M."/>
            <person name="Ollivier B."/>
            <person name="Poulain J."/>
            <person name="Schoch C.L."/>
            <person name="Simon A."/>
            <person name="Spatafora J.W."/>
            <person name="Stachowiak A."/>
            <person name="Turgeon B.G."/>
            <person name="Tyler B.M."/>
            <person name="Vincent D."/>
            <person name="Weissenbach J."/>
            <person name="Amselem J."/>
            <person name="Quesneville H."/>
            <person name="Oliver R.P."/>
            <person name="Wincker P."/>
            <person name="Balesdent M.-H."/>
            <person name="Howlett B.J."/>
        </authorList>
    </citation>
    <scope>NUCLEOTIDE SEQUENCE [LARGE SCALE GENOMIC DNA]</scope>
    <source>
        <strain evidence="4">JN3 / isolate v23.1.3 / race Av1-4-5-6-7-8</strain>
    </source>
</reference>
<keyword evidence="4" id="KW-1185">Reference proteome</keyword>
<gene>
    <name evidence="3" type="ORF">LEMA_P087600.1</name>
</gene>
<dbReference type="OrthoDB" id="4194555at2759"/>
<protein>
    <recommendedName>
        <fullName evidence="2">F-box domain-containing protein</fullName>
    </recommendedName>
</protein>
<feature type="region of interest" description="Disordered" evidence="1">
    <location>
        <begin position="980"/>
        <end position="1013"/>
    </location>
</feature>
<dbReference type="GeneID" id="13289254"/>
<evidence type="ECO:0000256" key="1">
    <source>
        <dbReference type="SAM" id="MobiDB-lite"/>
    </source>
</evidence>
<feature type="compositionally biased region" description="Low complexity" evidence="1">
    <location>
        <begin position="127"/>
        <end position="140"/>
    </location>
</feature>
<dbReference type="Pfam" id="PF00646">
    <property type="entry name" value="F-box"/>
    <property type="match status" value="1"/>
</dbReference>
<dbReference type="HOGENOM" id="CLU_008019_2_0_1"/>
<dbReference type="eggNOG" id="ENOG502SK00">
    <property type="taxonomic scope" value="Eukaryota"/>
</dbReference>